<proteinExistence type="predicted"/>
<dbReference type="Proteomes" id="UP000235116">
    <property type="component" value="Chromosome"/>
</dbReference>
<evidence type="ECO:0000313" key="1">
    <source>
        <dbReference type="EMBL" id="AUM11865.1"/>
    </source>
</evidence>
<evidence type="ECO:0000313" key="2">
    <source>
        <dbReference type="Proteomes" id="UP000235116"/>
    </source>
</evidence>
<protein>
    <submittedName>
        <fullName evidence="1">Gamma carbonic anhydrase family protein</fullName>
    </submittedName>
</protein>
<reference evidence="2" key="1">
    <citation type="submission" date="2017-08" db="EMBL/GenBank/DDBJ databases">
        <title>Direct submision.</title>
        <authorList>
            <person name="Kim S.-J."/>
            <person name="Rhee S.-K."/>
        </authorList>
    </citation>
    <scope>NUCLEOTIDE SEQUENCE [LARGE SCALE GENOMIC DNA]</scope>
    <source>
        <strain evidence="2">GI5</strain>
    </source>
</reference>
<dbReference type="CDD" id="cd04645">
    <property type="entry name" value="LbH_gamma_CA_like"/>
    <property type="match status" value="1"/>
</dbReference>
<accession>A0A2K9LK41</accession>
<dbReference type="InterPro" id="IPR011004">
    <property type="entry name" value="Trimer_LpxA-like_sf"/>
</dbReference>
<sequence length="177" mass="19465">MIYRLGEKQVEIRGTDYFVAHNATVIGSVILENDASIWFNCVVRGDNDPITIGEGTNIQDGSVLHTDAGVPMNIGKYVTVGHKVMLHGCEIGDNSLIGINAVVLNNAKIGKNCIIGANALIPEGKVIPDNSMVLGSPGKVVKELTEKHQMIIKMSALHYVENFKRYQRDFQVDERFQ</sequence>
<name>A0A2K9LK41_9GAMM</name>
<dbReference type="PANTHER" id="PTHR13061">
    <property type="entry name" value="DYNACTIN SUBUNIT P25"/>
    <property type="match status" value="1"/>
</dbReference>
<dbReference type="RefSeq" id="WP_101893203.1">
    <property type="nucleotide sequence ID" value="NZ_CP022684.1"/>
</dbReference>
<dbReference type="InterPro" id="IPR050484">
    <property type="entry name" value="Transf_Hexapept/Carb_Anhydrase"/>
</dbReference>
<dbReference type="KEGG" id="kak:Kalk_05245"/>
<dbReference type="Pfam" id="PF00132">
    <property type="entry name" value="Hexapep"/>
    <property type="match status" value="1"/>
</dbReference>
<dbReference type="Gene3D" id="2.160.10.10">
    <property type="entry name" value="Hexapeptide repeat proteins"/>
    <property type="match status" value="1"/>
</dbReference>
<dbReference type="InterPro" id="IPR001451">
    <property type="entry name" value="Hexapep"/>
</dbReference>
<dbReference type="PANTHER" id="PTHR13061:SF29">
    <property type="entry name" value="GAMMA CARBONIC ANHYDRASE-LIKE 1, MITOCHONDRIAL-RELATED"/>
    <property type="match status" value="1"/>
</dbReference>
<organism evidence="1 2">
    <name type="scientific">Ketobacter alkanivorans</name>
    <dbReference type="NCBI Taxonomy" id="1917421"/>
    <lineage>
        <taxon>Bacteria</taxon>
        <taxon>Pseudomonadati</taxon>
        <taxon>Pseudomonadota</taxon>
        <taxon>Gammaproteobacteria</taxon>
        <taxon>Pseudomonadales</taxon>
        <taxon>Ketobacteraceae</taxon>
        <taxon>Ketobacter</taxon>
    </lineage>
</organism>
<dbReference type="OrthoDB" id="9803036at2"/>
<dbReference type="SUPFAM" id="SSF51161">
    <property type="entry name" value="Trimeric LpxA-like enzymes"/>
    <property type="match status" value="1"/>
</dbReference>
<keyword evidence="2" id="KW-1185">Reference proteome</keyword>
<gene>
    <name evidence="1" type="ORF">Kalk_05245</name>
</gene>
<dbReference type="InterPro" id="IPR047324">
    <property type="entry name" value="LbH_gamma_CA-like"/>
</dbReference>
<dbReference type="AlphaFoldDB" id="A0A2K9LK41"/>
<dbReference type="EMBL" id="CP022684">
    <property type="protein sequence ID" value="AUM11865.1"/>
    <property type="molecule type" value="Genomic_DNA"/>
</dbReference>